<keyword evidence="4 6" id="KW-1133">Transmembrane helix</keyword>
<sequence>MNDENPYRASGATLEHALPRLDIDSASKVRRFFNWLIDRVAVYLAFAAVGIVAALTGNLAVLDWMQNIDRITDIVVTSSILVAYYTLMEGAFGFTLGKLVTNTRVVDEYGQPPAFRKAFYRSLCRLIPFNAFSLLMSDDETRRGWHDSIPKTYVVMRPRRGAPVGKPRHNVSHQFGASAIGPAPVPAPAVEP</sequence>
<gene>
    <name evidence="8" type="ORF">H8B22_06980</name>
</gene>
<evidence type="ECO:0000256" key="3">
    <source>
        <dbReference type="ARBA" id="ARBA00022692"/>
    </source>
</evidence>
<dbReference type="InterPro" id="IPR051791">
    <property type="entry name" value="Pra-immunoreactive"/>
</dbReference>
<evidence type="ECO:0000313" key="9">
    <source>
        <dbReference type="Proteomes" id="UP000516018"/>
    </source>
</evidence>
<feature type="transmembrane region" description="Helical" evidence="6">
    <location>
        <begin position="74"/>
        <end position="94"/>
    </location>
</feature>
<evidence type="ECO:0000256" key="6">
    <source>
        <dbReference type="SAM" id="Phobius"/>
    </source>
</evidence>
<dbReference type="AlphaFoldDB" id="A0A7H0G0W4"/>
<dbReference type="Pfam" id="PF06271">
    <property type="entry name" value="RDD"/>
    <property type="match status" value="1"/>
</dbReference>
<dbReference type="InterPro" id="IPR010432">
    <property type="entry name" value="RDD"/>
</dbReference>
<comment type="subcellular location">
    <subcellularLocation>
        <location evidence="1">Cell membrane</location>
        <topology evidence="1">Multi-pass membrane protein</topology>
    </subcellularLocation>
</comment>
<keyword evidence="5 6" id="KW-0472">Membrane</keyword>
<keyword evidence="9" id="KW-1185">Reference proteome</keyword>
<evidence type="ECO:0000313" key="8">
    <source>
        <dbReference type="EMBL" id="QNP41930.1"/>
    </source>
</evidence>
<dbReference type="RefSeq" id="WP_187713365.1">
    <property type="nucleotide sequence ID" value="NZ_CP060820.1"/>
</dbReference>
<evidence type="ECO:0000256" key="1">
    <source>
        <dbReference type="ARBA" id="ARBA00004651"/>
    </source>
</evidence>
<dbReference type="EMBL" id="CP060820">
    <property type="protein sequence ID" value="QNP41930.1"/>
    <property type="molecule type" value="Genomic_DNA"/>
</dbReference>
<dbReference type="Proteomes" id="UP000516018">
    <property type="component" value="Chromosome"/>
</dbReference>
<keyword evidence="3 6" id="KW-0812">Transmembrane</keyword>
<dbReference type="KEGG" id="lsx:H8B22_06980"/>
<protein>
    <submittedName>
        <fullName evidence="8">RDD family protein</fullName>
    </submittedName>
</protein>
<dbReference type="PANTHER" id="PTHR36115">
    <property type="entry name" value="PROLINE-RICH ANTIGEN HOMOLOG-RELATED"/>
    <property type="match status" value="1"/>
</dbReference>
<dbReference type="PANTHER" id="PTHR36115:SF4">
    <property type="entry name" value="MEMBRANE PROTEIN"/>
    <property type="match status" value="1"/>
</dbReference>
<feature type="domain" description="RDD" evidence="7">
    <location>
        <begin position="26"/>
        <end position="148"/>
    </location>
</feature>
<accession>A0A7H0G0W4</accession>
<dbReference type="GO" id="GO:0005886">
    <property type="term" value="C:plasma membrane"/>
    <property type="evidence" value="ECO:0007669"/>
    <property type="project" value="UniProtKB-SubCell"/>
</dbReference>
<proteinExistence type="predicted"/>
<name>A0A7H0G0W4_9GAMM</name>
<feature type="transmembrane region" description="Helical" evidence="6">
    <location>
        <begin position="40"/>
        <end position="62"/>
    </location>
</feature>
<keyword evidence="2" id="KW-1003">Cell membrane</keyword>
<evidence type="ECO:0000259" key="7">
    <source>
        <dbReference type="Pfam" id="PF06271"/>
    </source>
</evidence>
<evidence type="ECO:0000256" key="2">
    <source>
        <dbReference type="ARBA" id="ARBA00022475"/>
    </source>
</evidence>
<reference evidence="8 9" key="1">
    <citation type="submission" date="2020-08" db="EMBL/GenBank/DDBJ databases">
        <title>Lysobacter sp. II4 sp. nov., isolated from soil.</title>
        <authorList>
            <person name="Woo C.Y."/>
            <person name="Kim J."/>
        </authorList>
    </citation>
    <scope>NUCLEOTIDE SEQUENCE [LARGE SCALE GENOMIC DNA]</scope>
    <source>
        <strain evidence="8 9">II4</strain>
    </source>
</reference>
<evidence type="ECO:0000256" key="5">
    <source>
        <dbReference type="ARBA" id="ARBA00023136"/>
    </source>
</evidence>
<evidence type="ECO:0000256" key="4">
    <source>
        <dbReference type="ARBA" id="ARBA00022989"/>
    </source>
</evidence>
<organism evidence="8 9">
    <name type="scientific">Agrilutibacter terrestris</name>
    <dbReference type="NCBI Taxonomy" id="2865112"/>
    <lineage>
        <taxon>Bacteria</taxon>
        <taxon>Pseudomonadati</taxon>
        <taxon>Pseudomonadota</taxon>
        <taxon>Gammaproteobacteria</taxon>
        <taxon>Lysobacterales</taxon>
        <taxon>Lysobacteraceae</taxon>
        <taxon>Agrilutibacter</taxon>
    </lineage>
</organism>